<evidence type="ECO:0000313" key="1">
    <source>
        <dbReference type="EMBL" id="MCQ8116129.1"/>
    </source>
</evidence>
<proteinExistence type="predicted"/>
<dbReference type="EMBL" id="JANIBL010000003">
    <property type="protein sequence ID" value="MCQ8116129.1"/>
    <property type="molecule type" value="Genomic_DNA"/>
</dbReference>
<sequence>MHIVVLRKNNSSIELLIDDNMDMSLITENANQLFECKTVFERALKDFLVDHSADINRYKPLCDKLQKAGVIGYPVTAGKDAGLYAMDRNIPIESQLEIRCE</sequence>
<evidence type="ECO:0000313" key="2">
    <source>
        <dbReference type="Proteomes" id="UP001524570"/>
    </source>
</evidence>
<dbReference type="RefSeq" id="WP_256605406.1">
    <property type="nucleotide sequence ID" value="NZ_JANIBL010000003.1"/>
</dbReference>
<organism evidence="1 2">
    <name type="scientific">Methylomonas rosea</name>
    <dbReference type="NCBI Taxonomy" id="2952227"/>
    <lineage>
        <taxon>Bacteria</taxon>
        <taxon>Pseudomonadati</taxon>
        <taxon>Pseudomonadota</taxon>
        <taxon>Gammaproteobacteria</taxon>
        <taxon>Methylococcales</taxon>
        <taxon>Methylococcaceae</taxon>
        <taxon>Methylomonas</taxon>
    </lineage>
</organism>
<reference evidence="1 2" key="1">
    <citation type="submission" date="2022-07" db="EMBL/GenBank/DDBJ databases">
        <title>Methylomonas rivi sp. nov., Methylomonas rosea sp. nov., Methylomonas aureus sp. nov. and Methylomonas subterranea sp. nov., four novel methanotrophs isolated from a freshwater creek and the deep terrestrial subsurface.</title>
        <authorList>
            <person name="Abin C."/>
            <person name="Sankaranarayanan K."/>
            <person name="Garner C."/>
            <person name="Sindelar R."/>
            <person name="Kotary K."/>
            <person name="Garner R."/>
            <person name="Barclay S."/>
            <person name="Lawson P."/>
            <person name="Krumholz L."/>
        </authorList>
    </citation>
    <scope>NUCLEOTIDE SEQUENCE [LARGE SCALE GENOMIC DNA]</scope>
    <source>
        <strain evidence="1 2">WSC-7</strain>
    </source>
</reference>
<dbReference type="Proteomes" id="UP001524570">
    <property type="component" value="Unassembled WGS sequence"/>
</dbReference>
<keyword evidence="2" id="KW-1185">Reference proteome</keyword>
<protein>
    <submittedName>
        <fullName evidence="1">Uncharacterized protein</fullName>
    </submittedName>
</protein>
<comment type="caution">
    <text evidence="1">The sequence shown here is derived from an EMBL/GenBank/DDBJ whole genome shotgun (WGS) entry which is preliminary data.</text>
</comment>
<name>A0ABT1TMZ2_9GAMM</name>
<gene>
    <name evidence="1" type="ORF">NP589_01750</name>
</gene>
<accession>A0ABT1TMZ2</accession>